<feature type="compositionally biased region" description="Polar residues" evidence="12">
    <location>
        <begin position="967"/>
        <end position="1011"/>
    </location>
</feature>
<feature type="signal peptide" evidence="13">
    <location>
        <begin position="1"/>
        <end position="26"/>
    </location>
</feature>
<evidence type="ECO:0000256" key="7">
    <source>
        <dbReference type="ARBA" id="ARBA00023136"/>
    </source>
</evidence>
<dbReference type="Proteomes" id="UP000050795">
    <property type="component" value="Unassembled WGS sequence"/>
</dbReference>
<keyword evidence="6" id="KW-0654">Proteoglycan</keyword>
<dbReference type="GO" id="GO:0098552">
    <property type="term" value="C:side of membrane"/>
    <property type="evidence" value="ECO:0007669"/>
    <property type="project" value="UniProtKB-KW"/>
</dbReference>
<evidence type="ECO:0000313" key="15">
    <source>
        <dbReference type="WBParaSite" id="TREG1_31520.1"/>
    </source>
</evidence>
<evidence type="ECO:0000256" key="13">
    <source>
        <dbReference type="SAM" id="SignalP"/>
    </source>
</evidence>
<dbReference type="GO" id="GO:0005886">
    <property type="term" value="C:plasma membrane"/>
    <property type="evidence" value="ECO:0007669"/>
    <property type="project" value="UniProtKB-SubCell"/>
</dbReference>
<evidence type="ECO:0000256" key="12">
    <source>
        <dbReference type="SAM" id="MobiDB-lite"/>
    </source>
</evidence>
<dbReference type="GO" id="GO:0016477">
    <property type="term" value="P:cell migration"/>
    <property type="evidence" value="ECO:0007669"/>
    <property type="project" value="TreeGrafter"/>
</dbReference>
<evidence type="ECO:0000256" key="3">
    <source>
        <dbReference type="ARBA" id="ARBA00022475"/>
    </source>
</evidence>
<keyword evidence="7" id="KW-0472">Membrane</keyword>
<dbReference type="InterPro" id="IPR001863">
    <property type="entry name" value="Glypican"/>
</dbReference>
<feature type="compositionally biased region" description="Basic and acidic residues" evidence="12">
    <location>
        <begin position="1012"/>
        <end position="1026"/>
    </location>
</feature>
<feature type="region of interest" description="Disordered" evidence="12">
    <location>
        <begin position="835"/>
        <end position="899"/>
    </location>
</feature>
<evidence type="ECO:0000256" key="6">
    <source>
        <dbReference type="ARBA" id="ARBA00022974"/>
    </source>
</evidence>
<dbReference type="PANTHER" id="PTHR10822">
    <property type="entry name" value="GLYPICAN"/>
    <property type="match status" value="1"/>
</dbReference>
<evidence type="ECO:0008006" key="16">
    <source>
        <dbReference type="Google" id="ProtNLM"/>
    </source>
</evidence>
<keyword evidence="4" id="KW-0336">GPI-anchor</keyword>
<keyword evidence="8" id="KW-0325">Glycoprotein</keyword>
<reference evidence="15" key="2">
    <citation type="submission" date="2023-11" db="UniProtKB">
        <authorList>
            <consortium name="WormBaseParasite"/>
        </authorList>
    </citation>
    <scope>IDENTIFICATION</scope>
</reference>
<feature type="region of interest" description="Disordered" evidence="12">
    <location>
        <begin position="58"/>
        <end position="96"/>
    </location>
</feature>
<evidence type="ECO:0000256" key="5">
    <source>
        <dbReference type="ARBA" id="ARBA00022729"/>
    </source>
</evidence>
<accession>A0AA85JM08</accession>
<evidence type="ECO:0000256" key="4">
    <source>
        <dbReference type="ARBA" id="ARBA00022622"/>
    </source>
</evidence>
<evidence type="ECO:0000256" key="11">
    <source>
        <dbReference type="RuleBase" id="RU003518"/>
    </source>
</evidence>
<dbReference type="WBParaSite" id="TREG1_31520.1">
    <property type="protein sequence ID" value="TREG1_31520.1"/>
    <property type="gene ID" value="TREG1_31520"/>
</dbReference>
<evidence type="ECO:0000256" key="9">
    <source>
        <dbReference type="ARBA" id="ARBA00023207"/>
    </source>
</evidence>
<protein>
    <recommendedName>
        <fullName evidence="16">Glypican</fullName>
    </recommendedName>
</protein>
<comment type="subcellular location">
    <subcellularLocation>
        <location evidence="1">Cell membrane</location>
        <topology evidence="1">Lipid-anchor</topology>
        <topology evidence="1">GPI-anchor</topology>
    </subcellularLocation>
</comment>
<dbReference type="Pfam" id="PF01153">
    <property type="entry name" value="Glypican"/>
    <property type="match status" value="1"/>
</dbReference>
<keyword evidence="3" id="KW-1003">Cell membrane</keyword>
<feature type="region of interest" description="Disordered" evidence="12">
    <location>
        <begin position="670"/>
        <end position="713"/>
    </location>
</feature>
<dbReference type="GO" id="GO:0009966">
    <property type="term" value="P:regulation of signal transduction"/>
    <property type="evidence" value="ECO:0007669"/>
    <property type="project" value="InterPro"/>
</dbReference>
<feature type="chain" id="PRO_5041698000" description="Glypican" evidence="13">
    <location>
        <begin position="27"/>
        <end position="1062"/>
    </location>
</feature>
<evidence type="ECO:0000256" key="10">
    <source>
        <dbReference type="ARBA" id="ARBA00023288"/>
    </source>
</evidence>
<organism evidence="14 15">
    <name type="scientific">Trichobilharzia regenti</name>
    <name type="common">Nasal bird schistosome</name>
    <dbReference type="NCBI Taxonomy" id="157069"/>
    <lineage>
        <taxon>Eukaryota</taxon>
        <taxon>Metazoa</taxon>
        <taxon>Spiralia</taxon>
        <taxon>Lophotrochozoa</taxon>
        <taxon>Platyhelminthes</taxon>
        <taxon>Trematoda</taxon>
        <taxon>Digenea</taxon>
        <taxon>Strigeidida</taxon>
        <taxon>Schistosomatoidea</taxon>
        <taxon>Schistosomatidae</taxon>
        <taxon>Trichobilharzia</taxon>
    </lineage>
</organism>
<name>A0AA85JM08_TRIRE</name>
<reference evidence="14" key="1">
    <citation type="submission" date="2022-06" db="EMBL/GenBank/DDBJ databases">
        <authorList>
            <person name="Berger JAMES D."/>
            <person name="Berger JAMES D."/>
        </authorList>
    </citation>
    <scope>NUCLEOTIDE SEQUENCE [LARGE SCALE GENOMIC DNA]</scope>
</reference>
<keyword evidence="5 13" id="KW-0732">Signal</keyword>
<feature type="compositionally biased region" description="Polar residues" evidence="12">
    <location>
        <begin position="670"/>
        <end position="699"/>
    </location>
</feature>
<sequence>MKNTQTMATEAFSLCIIITVMQLCLTTHTTNLTKERCQVAVQEALSMGLNFQAPPNLPIFLNPTTRNEQLQSHNKPQDNKDQRSQQNGQFSTVPMPLTTLDENQRNAKESLHLWLSETQLNQLLEYNFLDSYRAQAGQGKSIADLTWDTNHTQSYQSLCFWSDSILPQQTCCTFQMELGLLQRTTEELHQSLSNYLGRWHKQLSSLRTALRDELIQSLEALKITLNQTLCSYELLKPIKEFAQTISSNRSWSCWQHTVELISKLRLILEQSFLTQDDIILDLMFPIDNFLMQSLLETSCQTQVTDTKNIQAEELDEKIKCHEYCQARLNLIFDSLTGHSDLPSLTRKSRNLLLVNNNNNNNKNKARKKHTLSRPSKSSQPNKDDDEYTTGSGIRSLRRRNTKSQNTTPATINTNSNNSDSNQIVDAEQFRLLYRPELVFTFRLNRKLIQSLELGESLIDGLKNFNIAQGTCMRKLMRMHHCALCAGETLSRPCPGLCLRILLNCLKPLNQLNPHWHRFTETIKSVAEMLLEKPHLRLENQLKDFPERLVNYYYQLLNTYHNWLQPQCSGIVKLYGVFSLIKNNLKNVQQRISRKTEEENIRNYKKVFEQIKTTMDDITNIWSRSGVALCLESPYLALTSGRHDQCWNGTAISSFNEEKCTFCQQETKDSVSQSHYTTTNNKNEKSTVPSSSRRQRTSFIPSRDSQQSSTSETDDILSASIASTNYLLNNPSWNSPLQHDKELAFRRANEILVRASRDLEWSVKTLQAETNFYNSLNTKSFSNDNEDVYRAGKTKDGVQIPISEKNGSAGPRKSPNSQSDMTNSFGALAYGSILGWNAPEDEGDEERRRLVTNTRSRSPSSLDSSSKPVRINMNQDKSTKRKNSTDRTQTSKVLERNPNVGSGLIPGWPLYAWTPISSPAKDNPYEKPVESNFPQQEINYDGSGFHNPKDSMPPTGEYDYPQMFPFVNMNSQGGNTPTSRSNESLTQTTNRLQKPNISNQKSVINSPNMQEKNQTESNKDSNVEKKKNAAGHVHSSSFTYYYIIVISVSVMVHRLSSLTVYSF</sequence>
<proteinExistence type="inferred from homology"/>
<evidence type="ECO:0000256" key="8">
    <source>
        <dbReference type="ARBA" id="ARBA00023180"/>
    </source>
</evidence>
<feature type="compositionally biased region" description="Low complexity" evidence="12">
    <location>
        <begin position="855"/>
        <end position="865"/>
    </location>
</feature>
<keyword evidence="10" id="KW-0449">Lipoprotein</keyword>
<evidence type="ECO:0000256" key="2">
    <source>
        <dbReference type="ARBA" id="ARBA00010260"/>
    </source>
</evidence>
<dbReference type="GO" id="GO:0005576">
    <property type="term" value="C:extracellular region"/>
    <property type="evidence" value="ECO:0007669"/>
    <property type="project" value="TreeGrafter"/>
</dbReference>
<feature type="compositionally biased region" description="Polar residues" evidence="12">
    <location>
        <begin position="62"/>
        <end position="74"/>
    </location>
</feature>
<dbReference type="GO" id="GO:0009986">
    <property type="term" value="C:cell surface"/>
    <property type="evidence" value="ECO:0007669"/>
    <property type="project" value="TreeGrafter"/>
</dbReference>
<feature type="region of interest" description="Disordered" evidence="12">
    <location>
        <begin position="795"/>
        <end position="823"/>
    </location>
</feature>
<feature type="compositionally biased region" description="Polar residues" evidence="12">
    <location>
        <begin position="813"/>
        <end position="823"/>
    </location>
</feature>
<feature type="compositionally biased region" description="Low complexity" evidence="12">
    <location>
        <begin position="701"/>
        <end position="710"/>
    </location>
</feature>
<comment type="similarity">
    <text evidence="2 11">Belongs to the glypican family.</text>
</comment>
<dbReference type="PANTHER" id="PTHR10822:SF29">
    <property type="entry name" value="DIVISION ABNORMALLY DELAYED PROTEIN"/>
    <property type="match status" value="1"/>
</dbReference>
<feature type="region of interest" description="Disordered" evidence="12">
    <location>
        <begin position="966"/>
        <end position="1028"/>
    </location>
</feature>
<dbReference type="AlphaFoldDB" id="A0AA85JM08"/>
<feature type="region of interest" description="Disordered" evidence="12">
    <location>
        <begin position="354"/>
        <end position="419"/>
    </location>
</feature>
<keyword evidence="14" id="KW-1185">Reference proteome</keyword>
<evidence type="ECO:0000256" key="1">
    <source>
        <dbReference type="ARBA" id="ARBA00004609"/>
    </source>
</evidence>
<keyword evidence="9" id="KW-0357">Heparan sulfate</keyword>
<evidence type="ECO:0000313" key="14">
    <source>
        <dbReference type="Proteomes" id="UP000050795"/>
    </source>
</evidence>
<feature type="compositionally biased region" description="Polar residues" evidence="12">
    <location>
        <begin position="402"/>
        <end position="411"/>
    </location>
</feature>
<dbReference type="GO" id="GO:1905475">
    <property type="term" value="P:regulation of protein localization to membrane"/>
    <property type="evidence" value="ECO:0007669"/>
    <property type="project" value="TreeGrafter"/>
</dbReference>